<keyword evidence="3" id="KW-0378">Hydrolase</keyword>
<evidence type="ECO:0000256" key="1">
    <source>
        <dbReference type="ARBA" id="ARBA00007749"/>
    </source>
</evidence>
<dbReference type="GO" id="GO:0016787">
    <property type="term" value="F:hydrolase activity"/>
    <property type="evidence" value="ECO:0007669"/>
    <property type="project" value="UniProtKB-KW"/>
</dbReference>
<dbReference type="InterPro" id="IPR001279">
    <property type="entry name" value="Metallo-B-lactamas"/>
</dbReference>
<dbReference type="SUPFAM" id="SSF56281">
    <property type="entry name" value="Metallo-hydrolase/oxidoreductase"/>
    <property type="match status" value="1"/>
</dbReference>
<dbReference type="AlphaFoldDB" id="A0A848DQ49"/>
<evidence type="ECO:0000256" key="4">
    <source>
        <dbReference type="ARBA" id="ARBA00022833"/>
    </source>
</evidence>
<comment type="similarity">
    <text evidence="1">Belongs to the metallo-beta-lactamase superfamily.</text>
</comment>
<sequence length="287" mass="31165">MLKHQLHILQLGDIELESSFLVQYRNCGEKTVVATNGVLIMGNPEGPILVDTGYRNPEIMQRLGMTAKPKEGQGIEPQLALYGLTMDDIALIVHTHLHIDHAGRDDAFPMTTPVVVNRRELEIAAAGGAVYPPEDVKHLIDRFHTPGALRVLDLEHSGPVHIAPGIKCERAGGHTEGSMNILVETEDGTAVIAGDVIYDVQNQVLDPFQESRYAEPQVTGNRGVSMAEEKGAIKRALESGTWLIPGHDQPARVEWGFVTGRLEGATIPGPYTSVKPVTTPGWWGNGV</sequence>
<feature type="domain" description="Metallo-beta-lactamase" evidence="5">
    <location>
        <begin position="34"/>
        <end position="247"/>
    </location>
</feature>
<protein>
    <submittedName>
        <fullName evidence="6">N-acyl homoserine lactonase family protein</fullName>
    </submittedName>
</protein>
<accession>A0A848DQ49</accession>
<dbReference type="PANTHER" id="PTHR42978">
    <property type="entry name" value="QUORUM-QUENCHING LACTONASE YTNP-RELATED-RELATED"/>
    <property type="match status" value="1"/>
</dbReference>
<dbReference type="InterPro" id="IPR051013">
    <property type="entry name" value="MBL_superfamily_lactonases"/>
</dbReference>
<dbReference type="GO" id="GO:0046872">
    <property type="term" value="F:metal ion binding"/>
    <property type="evidence" value="ECO:0007669"/>
    <property type="project" value="UniProtKB-KW"/>
</dbReference>
<evidence type="ECO:0000256" key="2">
    <source>
        <dbReference type="ARBA" id="ARBA00022723"/>
    </source>
</evidence>
<keyword evidence="7" id="KW-1185">Reference proteome</keyword>
<evidence type="ECO:0000259" key="5">
    <source>
        <dbReference type="SMART" id="SM00849"/>
    </source>
</evidence>
<dbReference type="InterPro" id="IPR036866">
    <property type="entry name" value="RibonucZ/Hydroxyglut_hydro"/>
</dbReference>
<name>A0A848DQ49_9PSEU</name>
<keyword evidence="4" id="KW-0862">Zinc</keyword>
<dbReference type="SMART" id="SM00849">
    <property type="entry name" value="Lactamase_B"/>
    <property type="match status" value="1"/>
</dbReference>
<comment type="caution">
    <text evidence="6">The sequence shown here is derived from an EMBL/GenBank/DDBJ whole genome shotgun (WGS) entry which is preliminary data.</text>
</comment>
<dbReference type="Gene3D" id="3.60.15.10">
    <property type="entry name" value="Ribonuclease Z/Hydroxyacylglutathione hydrolase-like"/>
    <property type="match status" value="1"/>
</dbReference>
<evidence type="ECO:0000313" key="6">
    <source>
        <dbReference type="EMBL" id="NMH94566.1"/>
    </source>
</evidence>
<proteinExistence type="inferred from homology"/>
<evidence type="ECO:0000313" key="7">
    <source>
        <dbReference type="Proteomes" id="UP000586918"/>
    </source>
</evidence>
<dbReference type="CDD" id="cd07729">
    <property type="entry name" value="AHL_lactonase_MBL-fold"/>
    <property type="match status" value="1"/>
</dbReference>
<dbReference type="Proteomes" id="UP000586918">
    <property type="component" value="Unassembled WGS sequence"/>
</dbReference>
<dbReference type="PANTHER" id="PTHR42978:SF3">
    <property type="entry name" value="BLR3078 PROTEIN"/>
    <property type="match status" value="1"/>
</dbReference>
<gene>
    <name evidence="6" type="ORF">HF519_23930</name>
</gene>
<evidence type="ECO:0000256" key="3">
    <source>
        <dbReference type="ARBA" id="ARBA00022801"/>
    </source>
</evidence>
<organism evidence="6 7">
    <name type="scientific">Pseudonocardia bannensis</name>
    <dbReference type="NCBI Taxonomy" id="630973"/>
    <lineage>
        <taxon>Bacteria</taxon>
        <taxon>Bacillati</taxon>
        <taxon>Actinomycetota</taxon>
        <taxon>Actinomycetes</taxon>
        <taxon>Pseudonocardiales</taxon>
        <taxon>Pseudonocardiaceae</taxon>
        <taxon>Pseudonocardia</taxon>
    </lineage>
</organism>
<dbReference type="RefSeq" id="WP_169415248.1">
    <property type="nucleotide sequence ID" value="NZ_JAAXKZ010000118.1"/>
</dbReference>
<keyword evidence="2" id="KW-0479">Metal-binding</keyword>
<dbReference type="EMBL" id="JAAXKZ010000118">
    <property type="protein sequence ID" value="NMH94566.1"/>
    <property type="molecule type" value="Genomic_DNA"/>
</dbReference>
<reference evidence="6 7" key="1">
    <citation type="submission" date="2020-04" db="EMBL/GenBank/DDBJ databases">
        <authorList>
            <person name="Klaysubun C."/>
            <person name="Duangmal K."/>
            <person name="Lipun K."/>
        </authorList>
    </citation>
    <scope>NUCLEOTIDE SEQUENCE [LARGE SCALE GENOMIC DNA]</scope>
    <source>
        <strain evidence="6 7">DSM 45300</strain>
    </source>
</reference>
<dbReference type="Pfam" id="PF00753">
    <property type="entry name" value="Lactamase_B"/>
    <property type="match status" value="1"/>
</dbReference>